<evidence type="ECO:0000313" key="2">
    <source>
        <dbReference type="Proteomes" id="UP000182444"/>
    </source>
</evidence>
<dbReference type="AlphaFoldDB" id="A0A1D8NMT4"/>
<dbReference type="Proteomes" id="UP000182444">
    <property type="component" value="Chromosome 1F"/>
</dbReference>
<reference evidence="1 2" key="1">
    <citation type="journal article" date="2016" name="PLoS ONE">
        <title>Sequence Assembly of Yarrowia lipolytica Strain W29/CLIB89 Shows Transposable Element Diversity.</title>
        <authorList>
            <person name="Magnan C."/>
            <person name="Yu J."/>
            <person name="Chang I."/>
            <person name="Jahn E."/>
            <person name="Kanomata Y."/>
            <person name="Wu J."/>
            <person name="Zeller M."/>
            <person name="Oakes M."/>
            <person name="Baldi P."/>
            <person name="Sandmeyer S."/>
        </authorList>
    </citation>
    <scope>NUCLEOTIDE SEQUENCE [LARGE SCALE GENOMIC DNA]</scope>
    <source>
        <strain evidence="2">CLIB89(W29)</strain>
    </source>
</reference>
<dbReference type="EMBL" id="CP017558">
    <property type="protein sequence ID" value="AOW06954.1"/>
    <property type="molecule type" value="Genomic_DNA"/>
</dbReference>
<gene>
    <name evidence="1" type="ORF">YALI1_F14207g</name>
</gene>
<dbReference type="RefSeq" id="XP_068139422.1">
    <property type="nucleotide sequence ID" value="XM_068283321.1"/>
</dbReference>
<proteinExistence type="predicted"/>
<accession>A0A1D8NMT4</accession>
<sequence length="153" mass="16762">MLPGATSTSTIRARVLDDRLRQLNLCQIRRDSLGHQITSLPDAQTPPLHCTFSAAASRSRSGSSHCGSISLCDWRHGETGDAGIMMGPCLWGVFVGVYQSMGRFRAPCRRRYGLGERFGAVVVLLSRPVVLSVLPPPSPRPDPRLPHLIRLCM</sequence>
<name>A0A1D8NMT4_YARLL</name>
<dbReference type="GeneID" id="94583908"/>
<protein>
    <submittedName>
        <fullName evidence="1">Uncharacterized protein</fullName>
    </submittedName>
</protein>
<evidence type="ECO:0000313" key="1">
    <source>
        <dbReference type="EMBL" id="AOW06954.1"/>
    </source>
</evidence>
<dbReference type="VEuPathDB" id="FungiDB:YALI1_F14207g"/>
<organism evidence="1 2">
    <name type="scientific">Yarrowia lipolytica</name>
    <name type="common">Candida lipolytica</name>
    <dbReference type="NCBI Taxonomy" id="4952"/>
    <lineage>
        <taxon>Eukaryota</taxon>
        <taxon>Fungi</taxon>
        <taxon>Dikarya</taxon>
        <taxon>Ascomycota</taxon>
        <taxon>Saccharomycotina</taxon>
        <taxon>Dipodascomycetes</taxon>
        <taxon>Dipodascales</taxon>
        <taxon>Dipodascales incertae sedis</taxon>
        <taxon>Yarrowia</taxon>
    </lineage>
</organism>